<evidence type="ECO:0000313" key="2">
    <source>
        <dbReference type="EMBL" id="PPT76225.1"/>
    </source>
</evidence>
<organism evidence="2 3">
    <name type="scientific">Xanthomonas arboricola pv. populi</name>
    <dbReference type="NCBI Taxonomy" id="487823"/>
    <lineage>
        <taxon>Bacteria</taxon>
        <taxon>Pseudomonadati</taxon>
        <taxon>Pseudomonadota</taxon>
        <taxon>Gammaproteobacteria</taxon>
        <taxon>Lysobacterales</taxon>
        <taxon>Lysobacteraceae</taxon>
        <taxon>Xanthomonas</taxon>
    </lineage>
</organism>
<comment type="caution">
    <text evidence="2">The sequence shown here is derived from an EMBL/GenBank/DDBJ whole genome shotgun (WGS) entry which is preliminary data.</text>
</comment>
<evidence type="ECO:0000313" key="3">
    <source>
        <dbReference type="Proteomes" id="UP000238270"/>
    </source>
</evidence>
<dbReference type="EMBL" id="MIGV01000010">
    <property type="protein sequence ID" value="PPT76225.1"/>
    <property type="molecule type" value="Genomic_DNA"/>
</dbReference>
<accession>A0A2S6Z4R4</accession>
<keyword evidence="1" id="KW-0732">Signal</keyword>
<feature type="chain" id="PRO_5015735737" evidence="1">
    <location>
        <begin position="24"/>
        <end position="289"/>
    </location>
</feature>
<feature type="signal peptide" evidence="1">
    <location>
        <begin position="1"/>
        <end position="23"/>
    </location>
</feature>
<reference evidence="2 3" key="1">
    <citation type="submission" date="2016-08" db="EMBL/GenBank/DDBJ databases">
        <title>Evolution of the type three secretion system and type three effector repertoires in Xanthomonas.</title>
        <authorList>
            <person name="Merda D."/>
            <person name="Briand M."/>
            <person name="Bosis E."/>
            <person name="Rousseau C."/>
            <person name="Portier P."/>
            <person name="Jacques M.-A."/>
            <person name="Fischer-Le Saux M."/>
        </authorList>
    </citation>
    <scope>NUCLEOTIDE SEQUENCE [LARGE SCALE GENOMIC DNA]</scope>
    <source>
        <strain evidence="2 3">CFBP 3122</strain>
    </source>
</reference>
<evidence type="ECO:0000256" key="1">
    <source>
        <dbReference type="SAM" id="SignalP"/>
    </source>
</evidence>
<dbReference type="Pfam" id="PF13557">
    <property type="entry name" value="Phenol_MetA_deg"/>
    <property type="match status" value="1"/>
</dbReference>
<dbReference type="AlphaFoldDB" id="A0A2S6Z4R4"/>
<sequence>MHVLRPLLAVFGFCAFHAFHAQAIEVAPGDYEQLPAGTTAALVYYQHSTTDALYTRGRRAGNDFDLTSDVGILRLLHVFRLGERVTVDPQVLLPFGHVSGGGDAAALGSAEGVADLILAAPLRYRLNAAGDVLALTPYLYLPTGRYDRNDALNLGENRWKLDLQAAYVRHFSPRWALDLVGDVIWYGDNDDLGASSSRLEQDVSYSVQAMGRYMPTAATAFGLGLNYGHGGRSRVDGIDQDDRRQTTQVRFTVTQFVSPKDQLQLGRDVAVDNGPREDFRMNLRYLRVF</sequence>
<dbReference type="RefSeq" id="WP_104598072.1">
    <property type="nucleotide sequence ID" value="NZ_MIGV01000010.1"/>
</dbReference>
<protein>
    <submittedName>
        <fullName evidence="2">Phenol degradation protein meta</fullName>
    </submittedName>
</protein>
<gene>
    <name evidence="2" type="ORF">XaplCFBP3122_10880</name>
</gene>
<name>A0A2S6Z4R4_9XANT</name>
<dbReference type="Proteomes" id="UP000238270">
    <property type="component" value="Unassembled WGS sequence"/>
</dbReference>
<dbReference type="InterPro" id="IPR025737">
    <property type="entry name" value="FApF"/>
</dbReference>
<proteinExistence type="predicted"/>